<dbReference type="STRING" id="742152.A0A2H3IZW4"/>
<name>A0A2H3IZW4_WOLCO</name>
<evidence type="ECO:0008006" key="3">
    <source>
        <dbReference type="Google" id="ProtNLM"/>
    </source>
</evidence>
<dbReference type="PANTHER" id="PTHR38926">
    <property type="entry name" value="F-BOX DOMAIN CONTAINING PROTEIN, EXPRESSED"/>
    <property type="match status" value="1"/>
</dbReference>
<accession>A0A2H3IZW4</accession>
<dbReference type="InterPro" id="IPR032675">
    <property type="entry name" value="LRR_dom_sf"/>
</dbReference>
<dbReference type="OMA" id="WRDINDP"/>
<evidence type="ECO:0000313" key="1">
    <source>
        <dbReference type="EMBL" id="PCH35512.1"/>
    </source>
</evidence>
<reference evidence="1 2" key="1">
    <citation type="journal article" date="2012" name="Science">
        <title>The Paleozoic origin of enzymatic lignin decomposition reconstructed from 31 fungal genomes.</title>
        <authorList>
            <person name="Floudas D."/>
            <person name="Binder M."/>
            <person name="Riley R."/>
            <person name="Barry K."/>
            <person name="Blanchette R.A."/>
            <person name="Henrissat B."/>
            <person name="Martinez A.T."/>
            <person name="Otillar R."/>
            <person name="Spatafora J.W."/>
            <person name="Yadav J.S."/>
            <person name="Aerts A."/>
            <person name="Benoit I."/>
            <person name="Boyd A."/>
            <person name="Carlson A."/>
            <person name="Copeland A."/>
            <person name="Coutinho P.M."/>
            <person name="de Vries R.P."/>
            <person name="Ferreira P."/>
            <person name="Findley K."/>
            <person name="Foster B."/>
            <person name="Gaskell J."/>
            <person name="Glotzer D."/>
            <person name="Gorecki P."/>
            <person name="Heitman J."/>
            <person name="Hesse C."/>
            <person name="Hori C."/>
            <person name="Igarashi K."/>
            <person name="Jurgens J.A."/>
            <person name="Kallen N."/>
            <person name="Kersten P."/>
            <person name="Kohler A."/>
            <person name="Kuees U."/>
            <person name="Kumar T.K.A."/>
            <person name="Kuo A."/>
            <person name="LaButti K."/>
            <person name="Larrondo L.F."/>
            <person name="Lindquist E."/>
            <person name="Ling A."/>
            <person name="Lombard V."/>
            <person name="Lucas S."/>
            <person name="Lundell T."/>
            <person name="Martin R."/>
            <person name="McLaughlin D.J."/>
            <person name="Morgenstern I."/>
            <person name="Morin E."/>
            <person name="Murat C."/>
            <person name="Nagy L.G."/>
            <person name="Nolan M."/>
            <person name="Ohm R.A."/>
            <person name="Patyshakuliyeva A."/>
            <person name="Rokas A."/>
            <person name="Ruiz-Duenas F.J."/>
            <person name="Sabat G."/>
            <person name="Salamov A."/>
            <person name="Samejima M."/>
            <person name="Schmutz J."/>
            <person name="Slot J.C."/>
            <person name="St John F."/>
            <person name="Stenlid J."/>
            <person name="Sun H."/>
            <person name="Sun S."/>
            <person name="Syed K."/>
            <person name="Tsang A."/>
            <person name="Wiebenga A."/>
            <person name="Young D."/>
            <person name="Pisabarro A."/>
            <person name="Eastwood D.C."/>
            <person name="Martin F."/>
            <person name="Cullen D."/>
            <person name="Grigoriev I.V."/>
            <person name="Hibbett D.S."/>
        </authorList>
    </citation>
    <scope>NUCLEOTIDE SEQUENCE [LARGE SCALE GENOMIC DNA]</scope>
    <source>
        <strain evidence="1 2">MD-104</strain>
    </source>
</reference>
<keyword evidence="2" id="KW-1185">Reference proteome</keyword>
<organism evidence="1 2">
    <name type="scientific">Wolfiporia cocos (strain MD-104)</name>
    <name type="common">Brown rot fungus</name>
    <dbReference type="NCBI Taxonomy" id="742152"/>
    <lineage>
        <taxon>Eukaryota</taxon>
        <taxon>Fungi</taxon>
        <taxon>Dikarya</taxon>
        <taxon>Basidiomycota</taxon>
        <taxon>Agaricomycotina</taxon>
        <taxon>Agaricomycetes</taxon>
        <taxon>Polyporales</taxon>
        <taxon>Phaeolaceae</taxon>
        <taxon>Wolfiporia</taxon>
    </lineage>
</organism>
<dbReference type="AlphaFoldDB" id="A0A2H3IZW4"/>
<evidence type="ECO:0000313" key="2">
    <source>
        <dbReference type="Proteomes" id="UP000218811"/>
    </source>
</evidence>
<sequence length="529" mass="59383">MEAKRNSPRFPHRALEVVDILYEVFQHIPASERRNRNTLARAARVCRLFSEVALSALWRDINDPIPLFTLISALKLAPEAEQPSPWELDPSPIVFSLCGEITAHDQSRFQYYASRVQKATMQYSTYIDPSLLARLSSACNGKPLLPALRELRWTQCGAVDDGLKFLVSDNLQSLSIELKYPDRLQIAGDYCAFEEHMLAILGKCPSLRRISLLGLPWDRLPTMTAYSWRNLRVLRHASPVVLNTELLSIIAEAIHLTELSISLKDDDEELCESFCCPMLRVVSLRGPSVQLSRFLTSLQLPQLVDLQVEAFGDGKDAPSLLEAIATIPSANLCNIEIWHLPGARSFGSVSNCSFHSSFLKMRQLQRLVMRIERCCGIEMTDEVIELMAQAWPNIQEVLISCAPGFTHPSTRALVCFTRHCPHLKKLSLPYMRNHLSSTADVEEHVLETPHPLSLLSFVGTPIAASISDPAPTAAFLDRIFPNLDAVASLKDFGRGVDPPAPAEWQAVFQRLTSWRQQKETHFLPSMHTL</sequence>
<dbReference type="SUPFAM" id="SSF52047">
    <property type="entry name" value="RNI-like"/>
    <property type="match status" value="1"/>
</dbReference>
<dbReference type="OrthoDB" id="3222238at2759"/>
<protein>
    <recommendedName>
        <fullName evidence="3">F-box domain-containing protein</fullName>
    </recommendedName>
</protein>
<dbReference type="Gene3D" id="3.80.10.10">
    <property type="entry name" value="Ribonuclease Inhibitor"/>
    <property type="match status" value="1"/>
</dbReference>
<dbReference type="PANTHER" id="PTHR38926:SF5">
    <property type="entry name" value="F-BOX AND LEUCINE-RICH REPEAT PROTEIN 6"/>
    <property type="match status" value="1"/>
</dbReference>
<dbReference type="Proteomes" id="UP000218811">
    <property type="component" value="Unassembled WGS sequence"/>
</dbReference>
<proteinExistence type="predicted"/>
<gene>
    <name evidence="1" type="ORF">WOLCODRAFT_20010</name>
</gene>
<dbReference type="EMBL" id="KB467854">
    <property type="protein sequence ID" value="PCH35512.1"/>
    <property type="molecule type" value="Genomic_DNA"/>
</dbReference>